<dbReference type="GO" id="GO:0051782">
    <property type="term" value="P:negative regulation of cell division"/>
    <property type="evidence" value="ECO:0007669"/>
    <property type="project" value="TreeGrafter"/>
</dbReference>
<dbReference type="GO" id="GO:0005524">
    <property type="term" value="F:ATP binding"/>
    <property type="evidence" value="ECO:0007669"/>
    <property type="project" value="TreeGrafter"/>
</dbReference>
<dbReference type="HOGENOM" id="CLU_745405_0_0_11"/>
<reference evidence="2 3" key="1">
    <citation type="journal article" date="2013" name="Genome Announc.">
        <title>Draft genome sequence of an Actinobacterium, Brachybacterium muris strain UCD-AY4.</title>
        <authorList>
            <person name="Lo J.R."/>
            <person name="Lang J.M."/>
            <person name="Darling A.E."/>
            <person name="Eisen J.A."/>
            <person name="Coil D.A."/>
        </authorList>
    </citation>
    <scope>NUCLEOTIDE SEQUENCE [LARGE SCALE GENOMIC DNA]</scope>
    <source>
        <strain evidence="2 3">UCD-AY4</strain>
    </source>
</reference>
<dbReference type="Pfam" id="PF26563">
    <property type="entry name" value="Rv3660c_N"/>
    <property type="match status" value="1"/>
</dbReference>
<dbReference type="SUPFAM" id="SSF52540">
    <property type="entry name" value="P-loop containing nucleoside triphosphate hydrolases"/>
    <property type="match status" value="1"/>
</dbReference>
<keyword evidence="3" id="KW-1185">Reference proteome</keyword>
<evidence type="ECO:0000259" key="1">
    <source>
        <dbReference type="Pfam" id="PF26563"/>
    </source>
</evidence>
<dbReference type="InterPro" id="IPR050625">
    <property type="entry name" value="ParA/MinD_ATPase"/>
</dbReference>
<dbReference type="InterPro" id="IPR059050">
    <property type="entry name" value="Rv3660c_N"/>
</dbReference>
<dbReference type="AlphaFoldDB" id="A0A022KUN1"/>
<dbReference type="GO" id="GO:0016887">
    <property type="term" value="F:ATP hydrolysis activity"/>
    <property type="evidence" value="ECO:0007669"/>
    <property type="project" value="TreeGrafter"/>
</dbReference>
<accession>A0A022KUN1</accession>
<organism evidence="2 3">
    <name type="scientific">Brachybacterium muris UCD-AY4</name>
    <dbReference type="NCBI Taxonomy" id="1249481"/>
    <lineage>
        <taxon>Bacteria</taxon>
        <taxon>Bacillati</taxon>
        <taxon>Actinomycetota</taxon>
        <taxon>Actinomycetes</taxon>
        <taxon>Micrococcales</taxon>
        <taxon>Dermabacteraceae</taxon>
        <taxon>Brachybacterium</taxon>
    </lineage>
</organism>
<name>A0A022KUN1_9MICO</name>
<gene>
    <name evidence="2" type="ORF">D641_0108825</name>
</gene>
<dbReference type="InterPro" id="IPR027417">
    <property type="entry name" value="P-loop_NTPase"/>
</dbReference>
<dbReference type="GO" id="GO:0009898">
    <property type="term" value="C:cytoplasmic side of plasma membrane"/>
    <property type="evidence" value="ECO:0007669"/>
    <property type="project" value="TreeGrafter"/>
</dbReference>
<comment type="caution">
    <text evidence="2">The sequence shown here is derived from an EMBL/GenBank/DDBJ whole genome shotgun (WGS) entry which is preliminary data.</text>
</comment>
<feature type="domain" description="Rv3660c-like CheY-like N-terminal" evidence="1">
    <location>
        <begin position="28"/>
        <end position="95"/>
    </location>
</feature>
<dbReference type="Gene3D" id="3.40.50.300">
    <property type="entry name" value="P-loop containing nucleotide triphosphate hydrolases"/>
    <property type="match status" value="1"/>
</dbReference>
<dbReference type="STRING" id="1249481.D641_0108825"/>
<sequence length="327" mass="33409">MRDQAADHTTASGLELLDVTDEPTGPVTAVLADAGSVAAHAVPRVPGAVLLIIVPEGPVTPELWNLALEHGARAVLQLPSQSSALLSHLAQAARPLTRALMLGVVGGCGGAGASSLAARLARAAQTHGDVLMVDADPLGGGLDLLVEAPEASGIGWQDVATVDASDGEALRQALPVVDGVRLLVAGAGPGPDGPLLQRALQAVEAGGGTVVVDLAPSLVPAASPLLDQLLVVVPCTDHAVRAAARRLREWSLPAGQAAVAIRRRGDLTPSEVASDLQLPPAMSFRDSPAGAVPLLDVRRRGADRACRQFLADLLPEAEEPHRGGQRR</sequence>
<protein>
    <submittedName>
        <fullName evidence="2">Septum formation initiator</fullName>
    </submittedName>
</protein>
<dbReference type="PANTHER" id="PTHR43384:SF11">
    <property type="entry name" value="SEPTUM SITE DETERMINING PROTEIN"/>
    <property type="match status" value="1"/>
</dbReference>
<dbReference type="RefSeq" id="WP_017823296.1">
    <property type="nucleotide sequence ID" value="NZ_AORC01000009.1"/>
</dbReference>
<dbReference type="Proteomes" id="UP000019754">
    <property type="component" value="Unassembled WGS sequence"/>
</dbReference>
<dbReference type="GO" id="GO:0005829">
    <property type="term" value="C:cytosol"/>
    <property type="evidence" value="ECO:0007669"/>
    <property type="project" value="TreeGrafter"/>
</dbReference>
<evidence type="ECO:0000313" key="3">
    <source>
        <dbReference type="Proteomes" id="UP000019754"/>
    </source>
</evidence>
<evidence type="ECO:0000313" key="2">
    <source>
        <dbReference type="EMBL" id="EYT49505.1"/>
    </source>
</evidence>
<dbReference type="EMBL" id="AORC01000009">
    <property type="protein sequence ID" value="EYT49505.1"/>
    <property type="molecule type" value="Genomic_DNA"/>
</dbReference>
<proteinExistence type="predicted"/>
<dbReference type="PANTHER" id="PTHR43384">
    <property type="entry name" value="SEPTUM SITE-DETERMINING PROTEIN MIND HOMOLOG, CHLOROPLASTIC-RELATED"/>
    <property type="match status" value="1"/>
</dbReference>